<sequence>MNIMRKLLVGHSRGAAMGEDPPQSTQHTALGLMHLHKLFSEFAHPPHPLSQTEQEQRLYNMLPLFCKVFGNCPSSDMIEKFSDILTFCQLVSRLMVSEIRRRASNQSTGRKWCPGDTFAFPLPHALLKTGGRSEATAVNRLEISLFAVPGEMLLLG</sequence>
<proteinExistence type="predicted"/>
<dbReference type="PANTHER" id="PTHR46108:SF4">
    <property type="entry name" value="BLUE CHEESE"/>
    <property type="match status" value="1"/>
</dbReference>
<comment type="caution">
    <text evidence="2">The sequence shown here is derived from an EMBL/GenBank/DDBJ whole genome shotgun (WGS) entry which is preliminary data.</text>
</comment>
<keyword evidence="1" id="KW-0853">WD repeat</keyword>
<organism evidence="2 3">
    <name type="scientific">Trichonephila clavipes</name>
    <name type="common">Golden silk orbweaver</name>
    <name type="synonym">Nephila clavipes</name>
    <dbReference type="NCBI Taxonomy" id="2585209"/>
    <lineage>
        <taxon>Eukaryota</taxon>
        <taxon>Metazoa</taxon>
        <taxon>Ecdysozoa</taxon>
        <taxon>Arthropoda</taxon>
        <taxon>Chelicerata</taxon>
        <taxon>Arachnida</taxon>
        <taxon>Araneae</taxon>
        <taxon>Araneomorphae</taxon>
        <taxon>Entelegynae</taxon>
        <taxon>Araneoidea</taxon>
        <taxon>Nephilidae</taxon>
        <taxon>Trichonephila</taxon>
    </lineage>
</organism>
<gene>
    <name evidence="2" type="primary">WDFY3</name>
    <name evidence="2" type="ORF">TNCV_4230841</name>
</gene>
<evidence type="ECO:0000313" key="3">
    <source>
        <dbReference type="Proteomes" id="UP000887159"/>
    </source>
</evidence>
<keyword evidence="3" id="KW-1185">Reference proteome</keyword>
<dbReference type="InterPro" id="IPR051944">
    <property type="entry name" value="BEACH_domain_protein"/>
</dbReference>
<protein>
    <submittedName>
        <fullName evidence="2">WD repeat and FYVE domain-containing protein 3</fullName>
    </submittedName>
</protein>
<dbReference type="PANTHER" id="PTHR46108">
    <property type="entry name" value="BLUE CHEESE"/>
    <property type="match status" value="1"/>
</dbReference>
<dbReference type="Proteomes" id="UP000887159">
    <property type="component" value="Unassembled WGS sequence"/>
</dbReference>
<reference evidence="2" key="1">
    <citation type="submission" date="2020-08" db="EMBL/GenBank/DDBJ databases">
        <title>Multicomponent nature underlies the extraordinary mechanical properties of spider dragline silk.</title>
        <authorList>
            <person name="Kono N."/>
            <person name="Nakamura H."/>
            <person name="Mori M."/>
            <person name="Yoshida Y."/>
            <person name="Ohtoshi R."/>
            <person name="Malay A.D."/>
            <person name="Moran D.A.P."/>
            <person name="Tomita M."/>
            <person name="Numata K."/>
            <person name="Arakawa K."/>
        </authorList>
    </citation>
    <scope>NUCLEOTIDE SEQUENCE</scope>
</reference>
<dbReference type="AlphaFoldDB" id="A0A8X6VM77"/>
<evidence type="ECO:0000256" key="1">
    <source>
        <dbReference type="ARBA" id="ARBA00022574"/>
    </source>
</evidence>
<accession>A0A8X6VM77</accession>
<evidence type="ECO:0000313" key="2">
    <source>
        <dbReference type="EMBL" id="GFY11615.1"/>
    </source>
</evidence>
<name>A0A8X6VM77_TRICX</name>
<dbReference type="EMBL" id="BMAU01021306">
    <property type="protein sequence ID" value="GFY11615.1"/>
    <property type="molecule type" value="Genomic_DNA"/>
</dbReference>